<accession>A0A433SIA1</accession>
<feature type="disulfide bond" evidence="9">
    <location>
        <begin position="93"/>
        <end position="102"/>
    </location>
</feature>
<dbReference type="InterPro" id="IPR000152">
    <property type="entry name" value="EGF-type_Asp/Asn_hydroxyl_site"/>
</dbReference>
<dbReference type="InterPro" id="IPR013032">
    <property type="entry name" value="EGF-like_CS"/>
</dbReference>
<dbReference type="Pfam" id="PF12661">
    <property type="entry name" value="hEGF"/>
    <property type="match status" value="1"/>
</dbReference>
<comment type="caution">
    <text evidence="9">Lacks conserved residue(s) required for the propagation of feature annotation.</text>
</comment>
<organism evidence="12 13">
    <name type="scientific">Elysia chlorotica</name>
    <name type="common">Eastern emerald elysia</name>
    <name type="synonym">Sea slug</name>
    <dbReference type="NCBI Taxonomy" id="188477"/>
    <lineage>
        <taxon>Eukaryota</taxon>
        <taxon>Metazoa</taxon>
        <taxon>Spiralia</taxon>
        <taxon>Lophotrochozoa</taxon>
        <taxon>Mollusca</taxon>
        <taxon>Gastropoda</taxon>
        <taxon>Heterobranchia</taxon>
        <taxon>Euthyneura</taxon>
        <taxon>Panpulmonata</taxon>
        <taxon>Sacoglossa</taxon>
        <taxon>Placobranchoidea</taxon>
        <taxon>Plakobranchidae</taxon>
        <taxon>Elysia</taxon>
    </lineage>
</organism>
<evidence type="ECO:0000256" key="5">
    <source>
        <dbReference type="ARBA" id="ARBA00022737"/>
    </source>
</evidence>
<evidence type="ECO:0000256" key="10">
    <source>
        <dbReference type="SAM" id="MobiDB-lite"/>
    </source>
</evidence>
<dbReference type="InterPro" id="IPR053119">
    <property type="entry name" value="Cubilin_domain"/>
</dbReference>
<dbReference type="CDD" id="cd00054">
    <property type="entry name" value="EGF_CA"/>
    <property type="match status" value="2"/>
</dbReference>
<dbReference type="FunFam" id="2.10.25.10:FF:000122">
    <property type="entry name" value="Protein crumbs homolog 2"/>
    <property type="match status" value="1"/>
</dbReference>
<evidence type="ECO:0000256" key="4">
    <source>
        <dbReference type="ARBA" id="ARBA00022729"/>
    </source>
</evidence>
<evidence type="ECO:0000256" key="8">
    <source>
        <dbReference type="ARBA" id="ARBA00023180"/>
    </source>
</evidence>
<dbReference type="SUPFAM" id="SSF57196">
    <property type="entry name" value="EGF/Laminin"/>
    <property type="match status" value="2"/>
</dbReference>
<dbReference type="FunFam" id="2.10.25.10:FF:000260">
    <property type="entry name" value="Notch receptor 4"/>
    <property type="match status" value="1"/>
</dbReference>
<keyword evidence="8" id="KW-0325">Glycoprotein</keyword>
<dbReference type="GO" id="GO:0005886">
    <property type="term" value="C:plasma membrane"/>
    <property type="evidence" value="ECO:0007669"/>
    <property type="project" value="UniProtKB-SubCell"/>
</dbReference>
<keyword evidence="5" id="KW-0677">Repeat</keyword>
<keyword evidence="3 9" id="KW-0245">EGF-like domain</keyword>
<dbReference type="EMBL" id="RQTK01002280">
    <property type="protein sequence ID" value="RUS68585.1"/>
    <property type="molecule type" value="Genomic_DNA"/>
</dbReference>
<feature type="compositionally biased region" description="Low complexity" evidence="10">
    <location>
        <begin position="22"/>
        <end position="32"/>
    </location>
</feature>
<comment type="subcellular location">
    <subcellularLocation>
        <location evidence="1">Cell membrane</location>
    </subcellularLocation>
</comment>
<evidence type="ECO:0000256" key="1">
    <source>
        <dbReference type="ARBA" id="ARBA00004236"/>
    </source>
</evidence>
<keyword evidence="6" id="KW-0472">Membrane</keyword>
<evidence type="ECO:0000256" key="9">
    <source>
        <dbReference type="PROSITE-ProRule" id="PRU00076"/>
    </source>
</evidence>
<dbReference type="PROSITE" id="PS00022">
    <property type="entry name" value="EGF_1"/>
    <property type="match status" value="2"/>
</dbReference>
<feature type="domain" description="EGF-like" evidence="11">
    <location>
        <begin position="105"/>
        <end position="146"/>
    </location>
</feature>
<feature type="region of interest" description="Disordered" evidence="10">
    <location>
        <begin position="20"/>
        <end position="43"/>
    </location>
</feature>
<dbReference type="Pfam" id="PF00008">
    <property type="entry name" value="EGF"/>
    <property type="match status" value="1"/>
</dbReference>
<dbReference type="PROSITE" id="PS01187">
    <property type="entry name" value="EGF_CA"/>
    <property type="match status" value="2"/>
</dbReference>
<dbReference type="SMART" id="SM00181">
    <property type="entry name" value="EGF"/>
    <property type="match status" value="3"/>
</dbReference>
<evidence type="ECO:0000313" key="12">
    <source>
        <dbReference type="EMBL" id="RUS68585.1"/>
    </source>
</evidence>
<keyword evidence="2" id="KW-1003">Cell membrane</keyword>
<keyword evidence="7 9" id="KW-1015">Disulfide bond</keyword>
<dbReference type="Proteomes" id="UP000271974">
    <property type="component" value="Unassembled WGS sequence"/>
</dbReference>
<evidence type="ECO:0000256" key="2">
    <source>
        <dbReference type="ARBA" id="ARBA00022475"/>
    </source>
</evidence>
<dbReference type="InterPro" id="IPR001881">
    <property type="entry name" value="EGF-like_Ca-bd_dom"/>
</dbReference>
<protein>
    <recommendedName>
        <fullName evidence="11">EGF-like domain-containing protein</fullName>
    </recommendedName>
</protein>
<dbReference type="AlphaFoldDB" id="A0A433SIA1"/>
<dbReference type="GO" id="GO:0005509">
    <property type="term" value="F:calcium ion binding"/>
    <property type="evidence" value="ECO:0007669"/>
    <property type="project" value="InterPro"/>
</dbReference>
<dbReference type="PROSITE" id="PS00010">
    <property type="entry name" value="ASX_HYDROXYL"/>
    <property type="match status" value="2"/>
</dbReference>
<evidence type="ECO:0000259" key="11">
    <source>
        <dbReference type="PROSITE" id="PS50026"/>
    </source>
</evidence>
<evidence type="ECO:0000256" key="6">
    <source>
        <dbReference type="ARBA" id="ARBA00023136"/>
    </source>
</evidence>
<keyword evidence="13" id="KW-1185">Reference proteome</keyword>
<name>A0A433SIA1_ELYCH</name>
<dbReference type="PRINTS" id="PR00010">
    <property type="entry name" value="EGFBLOOD"/>
</dbReference>
<dbReference type="Gene3D" id="2.10.25.10">
    <property type="entry name" value="Laminin"/>
    <property type="match status" value="3"/>
</dbReference>
<evidence type="ECO:0000256" key="3">
    <source>
        <dbReference type="ARBA" id="ARBA00022536"/>
    </source>
</evidence>
<feature type="disulfide bond" evidence="9">
    <location>
        <begin position="136"/>
        <end position="145"/>
    </location>
</feature>
<dbReference type="OrthoDB" id="6022136at2759"/>
<dbReference type="InterPro" id="IPR049883">
    <property type="entry name" value="NOTCH1_EGF-like"/>
</dbReference>
<gene>
    <name evidence="12" type="ORF">EGW08_023653</name>
</gene>
<reference evidence="12 13" key="1">
    <citation type="submission" date="2019-01" db="EMBL/GenBank/DDBJ databases">
        <title>A draft genome assembly of the solar-powered sea slug Elysia chlorotica.</title>
        <authorList>
            <person name="Cai H."/>
            <person name="Li Q."/>
            <person name="Fang X."/>
            <person name="Li J."/>
            <person name="Curtis N.E."/>
            <person name="Altenburger A."/>
            <person name="Shibata T."/>
            <person name="Feng M."/>
            <person name="Maeda T."/>
            <person name="Schwartz J.A."/>
            <person name="Shigenobu S."/>
            <person name="Lundholm N."/>
            <person name="Nishiyama T."/>
            <person name="Yang H."/>
            <person name="Hasebe M."/>
            <person name="Li S."/>
            <person name="Pierce S.K."/>
            <person name="Wang J."/>
        </authorList>
    </citation>
    <scope>NUCLEOTIDE SEQUENCE [LARGE SCALE GENOMIC DNA]</scope>
    <source>
        <strain evidence="12">EC2010</strain>
        <tissue evidence="12">Whole organism of an adult</tissue>
    </source>
</reference>
<evidence type="ECO:0000256" key="7">
    <source>
        <dbReference type="ARBA" id="ARBA00023157"/>
    </source>
</evidence>
<evidence type="ECO:0000313" key="13">
    <source>
        <dbReference type="Proteomes" id="UP000271974"/>
    </source>
</evidence>
<dbReference type="PANTHER" id="PTHR47761">
    <property type="entry name" value="C-TYPE LECTIN-RELATED"/>
    <property type="match status" value="1"/>
</dbReference>
<proteinExistence type="predicted"/>
<dbReference type="PANTHER" id="PTHR47761:SF1">
    <property type="entry name" value="C-TYPE LECTIN-RELATED"/>
    <property type="match status" value="1"/>
</dbReference>
<dbReference type="InterPro" id="IPR018097">
    <property type="entry name" value="EGF_Ca-bd_CS"/>
</dbReference>
<dbReference type="InterPro" id="IPR000742">
    <property type="entry name" value="EGF"/>
</dbReference>
<dbReference type="SMART" id="SM00179">
    <property type="entry name" value="EGF_CA"/>
    <property type="match status" value="4"/>
</dbReference>
<dbReference type="STRING" id="188477.A0A433SIA1"/>
<sequence>MTSLIQSLQSLTTRVQALEAARNGGSASSGNQGNSGSGGLSGRSFRRLRNRVRTLERTMQSIQTLLTTDECDSNPCLNGGTCIDMYNGYICRCPSNFQGPQCTQDVNECVIYAGTDLGCQNGATCFNTHGGYTCHCTSNYHGIHCRETHDDCTGASPMELCGHGVCVNVARPVAGHARYRCICDEGWTTSGSDPACTQDVNECNGHTHCSMDPPVMCVNIPGSYTCGSCPAGQY</sequence>
<dbReference type="Pfam" id="PF07645">
    <property type="entry name" value="EGF_CA"/>
    <property type="match status" value="2"/>
</dbReference>
<feature type="domain" description="EGF-like" evidence="11">
    <location>
        <begin position="67"/>
        <end position="103"/>
    </location>
</feature>
<dbReference type="PROSITE" id="PS50026">
    <property type="entry name" value="EGF_3"/>
    <property type="match status" value="2"/>
</dbReference>
<comment type="caution">
    <text evidence="12">The sequence shown here is derived from an EMBL/GenBank/DDBJ whole genome shotgun (WGS) entry which is preliminary data.</text>
</comment>
<keyword evidence="4" id="KW-0732">Signal</keyword>